<organism evidence="4 5">
    <name type="scientific">Tetradesmus obliquus</name>
    <name type="common">Green alga</name>
    <name type="synonym">Acutodesmus obliquus</name>
    <dbReference type="NCBI Taxonomy" id="3088"/>
    <lineage>
        <taxon>Eukaryota</taxon>
        <taxon>Viridiplantae</taxon>
        <taxon>Chlorophyta</taxon>
        <taxon>core chlorophytes</taxon>
        <taxon>Chlorophyceae</taxon>
        <taxon>CS clade</taxon>
        <taxon>Sphaeropleales</taxon>
        <taxon>Scenedesmaceae</taxon>
        <taxon>Tetradesmus</taxon>
    </lineage>
</organism>
<feature type="transmembrane region" description="Helical" evidence="2">
    <location>
        <begin position="189"/>
        <end position="212"/>
    </location>
</feature>
<feature type="region of interest" description="Disordered" evidence="3">
    <location>
        <begin position="1"/>
        <end position="20"/>
    </location>
</feature>
<reference evidence="4 5" key="1">
    <citation type="submission" date="2023-05" db="EMBL/GenBank/DDBJ databases">
        <title>A 100% complete, gapless, phased diploid assembly of the Scenedesmus obliquus UTEX 3031 genome.</title>
        <authorList>
            <person name="Biondi T.C."/>
            <person name="Hanschen E.R."/>
            <person name="Kwon T."/>
            <person name="Eng W."/>
            <person name="Kruse C.P.S."/>
            <person name="Koehler S.I."/>
            <person name="Kunde Y."/>
            <person name="Gleasner C.D."/>
            <person name="You Mak K.T."/>
            <person name="Polle J."/>
            <person name="Hovde B.T."/>
            <person name="Starkenburg S.R."/>
        </authorList>
    </citation>
    <scope>NUCLEOTIDE SEQUENCE [LARGE SCALE GENOMIC DNA]</scope>
    <source>
        <strain evidence="4 5">DOE0152z</strain>
    </source>
</reference>
<evidence type="ECO:0000313" key="5">
    <source>
        <dbReference type="Proteomes" id="UP001244341"/>
    </source>
</evidence>
<feature type="transmembrane region" description="Helical" evidence="2">
    <location>
        <begin position="452"/>
        <end position="472"/>
    </location>
</feature>
<gene>
    <name evidence="4" type="ORF">OEZ85_000920</name>
</gene>
<keyword evidence="2" id="KW-1133">Transmembrane helix</keyword>
<evidence type="ECO:0000313" key="4">
    <source>
        <dbReference type="EMBL" id="WIA21758.1"/>
    </source>
</evidence>
<evidence type="ECO:0000256" key="2">
    <source>
        <dbReference type="RuleBase" id="RU004914"/>
    </source>
</evidence>
<dbReference type="InterPro" id="IPR002528">
    <property type="entry name" value="MATE_fam"/>
</dbReference>
<feature type="transmembrane region" description="Helical" evidence="2">
    <location>
        <begin position="86"/>
        <end position="110"/>
    </location>
</feature>
<proteinExistence type="inferred from homology"/>
<dbReference type="Pfam" id="PF01554">
    <property type="entry name" value="MatE"/>
    <property type="match status" value="2"/>
</dbReference>
<comment type="similarity">
    <text evidence="1 2">Belongs to the multi antimicrobial extrusion (MATE) (TC 2.A.66.1) family.</text>
</comment>
<sequence>MSSTAAEEQQQKDEEQPLLERPEFTLVTEDAVSADGRWSSEVRRLLHLAVPTSANGVLMYSSRLITLSQVGWRSSRGLSSLALAQTVYNITGLSLVVGIASGITTFVGHAHGAAESRLKGLILQRGAATALATALLPLLGWIQLPRLLALLGQQQVIASGAAAYIRLICPALLLSAGSFSLSNYMSAQAVVWPLVAVSGVTMSLTPLLNYVFMQLAGWGWLGAGGTMLAVHCVEVVLLAAAAAWHNARQPLQLRPWGGFSREALSQLRPYLSVALPGAAMLCLDWWAFEALTLLAGLLPDAEVAVAAIGICFGLHVLAFMLLDGLAVAVAVRVANELGAGRPVAARDAVAAGVALSAAVAACCMAPLGLLPGRVARVFSNDPQVVSIVLACLPPLLLSLAGDALNVVLSGCIRGAGRQALGSAVNLGSYWCFGLPLSALLALHWGLGAPGLWWGMAATSAVQGVVLAGVVGCMDWQGEAARSVVLVRSQSSSHGGQGS</sequence>
<keyword evidence="2" id="KW-0812">Transmembrane</keyword>
<accession>A0ABY8UM56</accession>
<feature type="transmembrane region" description="Helical" evidence="2">
    <location>
        <begin position="156"/>
        <end position="177"/>
    </location>
</feature>
<evidence type="ECO:0000256" key="1">
    <source>
        <dbReference type="ARBA" id="ARBA00010199"/>
    </source>
</evidence>
<feature type="transmembrane region" description="Helical" evidence="2">
    <location>
        <begin position="343"/>
        <end position="367"/>
    </location>
</feature>
<keyword evidence="5" id="KW-1185">Reference proteome</keyword>
<feature type="compositionally biased region" description="Basic and acidic residues" evidence="3">
    <location>
        <begin position="9"/>
        <end position="20"/>
    </location>
</feature>
<keyword evidence="2" id="KW-0472">Membrane</keyword>
<protein>
    <recommendedName>
        <fullName evidence="2">Protein DETOXIFICATION</fullName>
    </recommendedName>
    <alternativeName>
        <fullName evidence="2">Multidrug and toxic compound extrusion protein</fullName>
    </alternativeName>
</protein>
<feature type="transmembrane region" description="Helical" evidence="2">
    <location>
        <begin position="218"/>
        <end position="244"/>
    </location>
</feature>
<name>A0ABY8UM56_TETOB</name>
<feature type="transmembrane region" description="Helical" evidence="2">
    <location>
        <begin position="429"/>
        <end position="446"/>
    </location>
</feature>
<dbReference type="PANTHER" id="PTHR11206">
    <property type="entry name" value="MULTIDRUG RESISTANCE PROTEIN"/>
    <property type="match status" value="1"/>
</dbReference>
<dbReference type="NCBIfam" id="TIGR00797">
    <property type="entry name" value="matE"/>
    <property type="match status" value="1"/>
</dbReference>
<dbReference type="Proteomes" id="UP001244341">
    <property type="component" value="Chromosome 13b"/>
</dbReference>
<evidence type="ECO:0000256" key="3">
    <source>
        <dbReference type="SAM" id="MobiDB-lite"/>
    </source>
</evidence>
<feature type="transmembrane region" description="Helical" evidence="2">
    <location>
        <begin position="387"/>
        <end position="408"/>
    </location>
</feature>
<feature type="transmembrane region" description="Helical" evidence="2">
    <location>
        <begin position="303"/>
        <end position="331"/>
    </location>
</feature>
<feature type="transmembrane region" description="Helical" evidence="2">
    <location>
        <begin position="122"/>
        <end position="144"/>
    </location>
</feature>
<dbReference type="EMBL" id="CP126220">
    <property type="protein sequence ID" value="WIA21758.1"/>
    <property type="molecule type" value="Genomic_DNA"/>
</dbReference>